<dbReference type="GO" id="GO:0003677">
    <property type="term" value="F:DNA binding"/>
    <property type="evidence" value="ECO:0007669"/>
    <property type="project" value="InterPro"/>
</dbReference>
<dbReference type="GO" id="GO:0006313">
    <property type="term" value="P:DNA transposition"/>
    <property type="evidence" value="ECO:0007669"/>
    <property type="project" value="InterPro"/>
</dbReference>
<dbReference type="Gene3D" id="1.10.10.60">
    <property type="entry name" value="Homeodomain-like"/>
    <property type="match status" value="1"/>
</dbReference>
<name>A0A3P5DHR0_ECOLX</name>
<gene>
    <name evidence="2" type="ORF">BANRA_00103</name>
</gene>
<dbReference type="Pfam" id="PF01527">
    <property type="entry name" value="HTH_Tnp_1"/>
    <property type="match status" value="1"/>
</dbReference>
<evidence type="ECO:0000313" key="3">
    <source>
        <dbReference type="Proteomes" id="UP000281521"/>
    </source>
</evidence>
<accession>A0A3P5DHR0</accession>
<dbReference type="EMBL" id="UWXJ01000001">
    <property type="protein sequence ID" value="VCY81484.1"/>
    <property type="molecule type" value="Genomic_DNA"/>
</dbReference>
<dbReference type="Proteomes" id="UP000281521">
    <property type="component" value="Unassembled WGS sequence"/>
</dbReference>
<comment type="similarity">
    <text evidence="1">Belongs to the transposase 8 family.</text>
</comment>
<dbReference type="GO" id="GO:0004803">
    <property type="term" value="F:transposase activity"/>
    <property type="evidence" value="ECO:0007669"/>
    <property type="project" value="InterPro"/>
</dbReference>
<proteinExistence type="inferred from homology"/>
<reference evidence="2 3" key="1">
    <citation type="submission" date="2018-10" db="EMBL/GenBank/DDBJ databases">
        <authorList>
            <person name="Noll B N."/>
        </authorList>
    </citation>
    <scope>NUCLEOTIDE SEQUENCE [LARGE SCALE GENOMIC DNA]</scope>
    <source>
        <strain evidence="2">Ecoli022</strain>
    </source>
</reference>
<dbReference type="InterPro" id="IPR002514">
    <property type="entry name" value="Transposase_8"/>
</dbReference>
<dbReference type="SUPFAM" id="SSF46689">
    <property type="entry name" value="Homeodomain-like"/>
    <property type="match status" value="1"/>
</dbReference>
<organism evidence="2 3">
    <name type="scientific">Escherichia coli</name>
    <dbReference type="NCBI Taxonomy" id="562"/>
    <lineage>
        <taxon>Bacteria</taxon>
        <taxon>Pseudomonadati</taxon>
        <taxon>Pseudomonadota</taxon>
        <taxon>Gammaproteobacteria</taxon>
        <taxon>Enterobacterales</taxon>
        <taxon>Enterobacteriaceae</taxon>
        <taxon>Escherichia</taxon>
    </lineage>
</organism>
<protein>
    <submittedName>
        <fullName evidence="2">Transposase (Identified by ISEscan HMM)</fullName>
    </submittedName>
</protein>
<sequence length="57" mass="6360">MSGNPYPAEFKVKAVNQVVNCDHSVSSVATRLGITTHSLYVWTKNSQMLMTRAAYKK</sequence>
<evidence type="ECO:0000256" key="1">
    <source>
        <dbReference type="ARBA" id="ARBA00009964"/>
    </source>
</evidence>
<dbReference type="InterPro" id="IPR009057">
    <property type="entry name" value="Homeodomain-like_sf"/>
</dbReference>
<dbReference type="AlphaFoldDB" id="A0A3P5DHR0"/>
<evidence type="ECO:0000313" key="2">
    <source>
        <dbReference type="EMBL" id="VCY81484.1"/>
    </source>
</evidence>